<evidence type="ECO:0000256" key="3">
    <source>
        <dbReference type="ARBA" id="ARBA00023136"/>
    </source>
</evidence>
<dbReference type="SUPFAM" id="SSF53850">
    <property type="entry name" value="Periplasmic binding protein-like II"/>
    <property type="match status" value="1"/>
</dbReference>
<dbReference type="EMBL" id="AEPV01000086">
    <property type="protein sequence ID" value="EFU73028.1"/>
    <property type="molecule type" value="Genomic_DNA"/>
</dbReference>
<organism evidence="10 11">
    <name type="scientific">Enterococcus italicus (strain DSM 15952 / CCUG 50447 / LMG 22039 / TP 1.5)</name>
    <dbReference type="NCBI Taxonomy" id="888064"/>
    <lineage>
        <taxon>Bacteria</taxon>
        <taxon>Bacillati</taxon>
        <taxon>Bacillota</taxon>
        <taxon>Bacilli</taxon>
        <taxon>Lactobacillales</taxon>
        <taxon>Enterococcaceae</taxon>
        <taxon>Enterococcus</taxon>
    </lineage>
</organism>
<dbReference type="Pfam" id="PF03180">
    <property type="entry name" value="Lipoprotein_9"/>
    <property type="match status" value="1"/>
</dbReference>
<dbReference type="PATRIC" id="fig|888064.11.peg.1954"/>
<dbReference type="PIRSF" id="PIRSF002854">
    <property type="entry name" value="MetQ"/>
    <property type="match status" value="1"/>
</dbReference>
<dbReference type="GO" id="GO:0016020">
    <property type="term" value="C:membrane"/>
    <property type="evidence" value="ECO:0007669"/>
    <property type="project" value="UniProtKB-SubCell"/>
</dbReference>
<evidence type="ECO:0000256" key="8">
    <source>
        <dbReference type="SAM" id="MobiDB-lite"/>
    </source>
</evidence>
<dbReference type="InterPro" id="IPR004872">
    <property type="entry name" value="Lipoprotein_NlpA"/>
</dbReference>
<evidence type="ECO:0000256" key="5">
    <source>
        <dbReference type="ARBA" id="ARBA00023288"/>
    </source>
</evidence>
<keyword evidence="3" id="KW-0472">Membrane</keyword>
<feature type="chain" id="PRO_5038544723" description="Lipoprotein" evidence="9">
    <location>
        <begin position="25"/>
        <end position="287"/>
    </location>
</feature>
<name>E6LIF3_ENTI1</name>
<dbReference type="STRING" id="888064.HMPREF9088_2143"/>
<proteinExistence type="inferred from homology"/>
<dbReference type="CDD" id="cd13597">
    <property type="entry name" value="PBP2_lipoprotein_Tp32"/>
    <property type="match status" value="1"/>
</dbReference>
<dbReference type="eggNOG" id="COG1464">
    <property type="taxonomic scope" value="Bacteria"/>
</dbReference>
<evidence type="ECO:0000256" key="2">
    <source>
        <dbReference type="ARBA" id="ARBA00022729"/>
    </source>
</evidence>
<keyword evidence="2 9" id="KW-0732">Signal</keyword>
<feature type="signal peptide" evidence="9">
    <location>
        <begin position="1"/>
        <end position="24"/>
    </location>
</feature>
<accession>E6LIF3</accession>
<dbReference type="Proteomes" id="UP000010296">
    <property type="component" value="Unassembled WGS sequence"/>
</dbReference>
<protein>
    <recommendedName>
        <fullName evidence="6">Lipoprotein</fullName>
    </recommendedName>
</protein>
<comment type="similarity">
    <text evidence="6">Belongs to the nlpA lipoprotein family.</text>
</comment>
<evidence type="ECO:0000256" key="7">
    <source>
        <dbReference type="PIRSR" id="PIRSR002854-1"/>
    </source>
</evidence>
<gene>
    <name evidence="10" type="ORF">HMPREF9088_2143</name>
</gene>
<keyword evidence="5 6" id="KW-0449">Lipoprotein</keyword>
<evidence type="ECO:0000313" key="10">
    <source>
        <dbReference type="EMBL" id="EFU73028.1"/>
    </source>
</evidence>
<feature type="region of interest" description="Disordered" evidence="8">
    <location>
        <begin position="29"/>
        <end position="48"/>
    </location>
</feature>
<keyword evidence="4" id="KW-0564">Palmitate</keyword>
<keyword evidence="11" id="KW-1185">Reference proteome</keyword>
<dbReference type="HOGENOM" id="CLU_067080_0_0_9"/>
<dbReference type="PROSITE" id="PS51257">
    <property type="entry name" value="PROKAR_LIPOPROTEIN"/>
    <property type="match status" value="1"/>
</dbReference>
<comment type="subcellular location">
    <subcellularLocation>
        <location evidence="1">Membrane</location>
        <topology evidence="1">Lipid-anchor</topology>
    </subcellularLocation>
</comment>
<dbReference type="AlphaFoldDB" id="E6LIF3"/>
<dbReference type="PANTHER" id="PTHR30429">
    <property type="entry name" value="D-METHIONINE-BINDING LIPOPROTEIN METQ"/>
    <property type="match status" value="1"/>
</dbReference>
<comment type="caution">
    <text evidence="10">The sequence shown here is derived from an EMBL/GenBank/DDBJ whole genome shotgun (WGS) entry which is preliminary data.</text>
</comment>
<evidence type="ECO:0000313" key="11">
    <source>
        <dbReference type="Proteomes" id="UP000010296"/>
    </source>
</evidence>
<dbReference type="PANTHER" id="PTHR30429:SF0">
    <property type="entry name" value="METHIONINE-BINDING LIPOPROTEIN METQ"/>
    <property type="match status" value="1"/>
</dbReference>
<sequence length="287" mass="31071">MGEKKMKKKTLGLIFTAVAAVTLAACGSSNSSSSESSSEKTTTLKVGASSTPHAEILEQAKPLLAKEGVDLEITVMDDYAIPNKALNAGDIDANYFQHIPYLNQEVEKYGYDIVNAGAVHVEPMGLYSKKIDDIKDLADGATIITSNSTSDWGRILTILEDNGLITLKDGVDKQTATFDDIATNPKNLKFNHDIAPAMLATVYQNGEGDLVAINANFALGIDLNPQKDAVLLEKDNTPYVNIIAVRKGDENKDAIKKLVEVLHSDKIKDYVNEKWKGSVKIVDADSK</sequence>
<feature type="lipid moiety-binding region" description="S-diacylglycerol cysteine" evidence="7">
    <location>
        <position position="26"/>
    </location>
</feature>
<evidence type="ECO:0000256" key="6">
    <source>
        <dbReference type="PIRNR" id="PIRNR002854"/>
    </source>
</evidence>
<reference evidence="10 11" key="1">
    <citation type="submission" date="2010-12" db="EMBL/GenBank/DDBJ databases">
        <authorList>
            <person name="Muzny D."/>
            <person name="Qin X."/>
            <person name="Deng J."/>
            <person name="Jiang H."/>
            <person name="Liu Y."/>
            <person name="Qu J."/>
            <person name="Song X.-Z."/>
            <person name="Zhang L."/>
            <person name="Thornton R."/>
            <person name="Coyle M."/>
            <person name="Francisco L."/>
            <person name="Jackson L."/>
            <person name="Javaid M."/>
            <person name="Korchina V."/>
            <person name="Kovar C."/>
            <person name="Mata R."/>
            <person name="Mathew T."/>
            <person name="Ngo R."/>
            <person name="Nguyen L."/>
            <person name="Nguyen N."/>
            <person name="Okwuonu G."/>
            <person name="Ongeri F."/>
            <person name="Pham C."/>
            <person name="Simmons D."/>
            <person name="Wilczek-Boney K."/>
            <person name="Hale W."/>
            <person name="Jakkamsetti A."/>
            <person name="Pham P."/>
            <person name="Ruth R."/>
            <person name="San Lucas F."/>
            <person name="Warren J."/>
            <person name="Zhang J."/>
            <person name="Zhao Z."/>
            <person name="Zhou C."/>
            <person name="Zhu D."/>
            <person name="Lee S."/>
            <person name="Bess C."/>
            <person name="Blankenburg K."/>
            <person name="Forbes L."/>
            <person name="Fu Q."/>
            <person name="Gubbala S."/>
            <person name="Hirani K."/>
            <person name="Jayaseelan J.C."/>
            <person name="Lara F."/>
            <person name="Munidasa M."/>
            <person name="Palculict T."/>
            <person name="Patil S."/>
            <person name="Pu L.-L."/>
            <person name="Saada N."/>
            <person name="Tang L."/>
            <person name="Weissenberger G."/>
            <person name="Zhu Y."/>
            <person name="Hemphill L."/>
            <person name="Shang Y."/>
            <person name="Youmans B."/>
            <person name="Ayvaz T."/>
            <person name="Ross M."/>
            <person name="Santibanez J."/>
            <person name="Aqrawi P."/>
            <person name="Gross S."/>
            <person name="Joshi V."/>
            <person name="Fowler G."/>
            <person name="Nazareth L."/>
            <person name="Reid J."/>
            <person name="Worley K."/>
            <person name="Petrosino J."/>
            <person name="Highlander S."/>
            <person name="Gibbs R."/>
        </authorList>
    </citation>
    <scope>NUCLEOTIDE SEQUENCE [LARGE SCALE GENOMIC DNA]</scope>
    <source>
        <strain evidence="11">DSM 15952 / CCUG 50447 / LMG 22039 / TP 1.5</strain>
    </source>
</reference>
<evidence type="ECO:0000256" key="1">
    <source>
        <dbReference type="ARBA" id="ARBA00004635"/>
    </source>
</evidence>
<evidence type="ECO:0000256" key="9">
    <source>
        <dbReference type="SAM" id="SignalP"/>
    </source>
</evidence>
<evidence type="ECO:0000256" key="4">
    <source>
        <dbReference type="ARBA" id="ARBA00023139"/>
    </source>
</evidence>
<dbReference type="Gene3D" id="3.40.190.10">
    <property type="entry name" value="Periplasmic binding protein-like II"/>
    <property type="match status" value="2"/>
</dbReference>